<reference evidence="3 4" key="1">
    <citation type="submission" date="2018-04" db="EMBL/GenBank/DDBJ databases">
        <title>Complete genome sequence of Hydrogenophilus thermoluteolus TH-1.</title>
        <authorList>
            <person name="Arai H."/>
        </authorList>
    </citation>
    <scope>NUCLEOTIDE SEQUENCE [LARGE SCALE GENOMIC DNA]</scope>
    <source>
        <strain evidence="3 4">TH-1</strain>
    </source>
</reference>
<dbReference type="KEGG" id="htl:HPTL_0465"/>
<dbReference type="NCBIfam" id="TIGR02159">
    <property type="entry name" value="PA_CoA_Oxy4"/>
    <property type="match status" value="1"/>
</dbReference>
<dbReference type="PANTHER" id="PTHR42831:SF3">
    <property type="entry name" value="1,2-PHENYLACETYL-COA EPOXIDASE, SUBUNIT D-RELATED"/>
    <property type="match status" value="1"/>
</dbReference>
<gene>
    <name evidence="3" type="ORF">HPTL_0465</name>
</gene>
<dbReference type="AlphaFoldDB" id="A0A2Z6DWB0"/>
<name>A0A2Z6DWB0_HYDTE</name>
<dbReference type="InterPro" id="IPR056572">
    <property type="entry name" value="Zn_ribbon_PaaD"/>
</dbReference>
<accession>A0A2Z6DWB0</accession>
<dbReference type="InterPro" id="IPR002744">
    <property type="entry name" value="MIP18-like"/>
</dbReference>
<keyword evidence="4" id="KW-1185">Reference proteome</keyword>
<dbReference type="InterPro" id="IPR011883">
    <property type="entry name" value="PaaD-like"/>
</dbReference>
<proteinExistence type="predicted"/>
<protein>
    <submittedName>
        <fullName evidence="3">Phenylacetate-CoA oxygenase subunit PaaJ</fullName>
    </submittedName>
</protein>
<dbReference type="Proteomes" id="UP000262004">
    <property type="component" value="Chromosome"/>
</dbReference>
<organism evidence="3 4">
    <name type="scientific">Hydrogenophilus thermoluteolus</name>
    <name type="common">Pseudomonas hydrogenothermophila</name>
    <dbReference type="NCBI Taxonomy" id="297"/>
    <lineage>
        <taxon>Bacteria</taxon>
        <taxon>Pseudomonadati</taxon>
        <taxon>Pseudomonadota</taxon>
        <taxon>Hydrogenophilia</taxon>
        <taxon>Hydrogenophilales</taxon>
        <taxon>Hydrogenophilaceae</taxon>
        <taxon>Hydrogenophilus</taxon>
    </lineage>
</organism>
<evidence type="ECO:0000259" key="1">
    <source>
        <dbReference type="Pfam" id="PF01883"/>
    </source>
</evidence>
<evidence type="ECO:0000259" key="2">
    <source>
        <dbReference type="Pfam" id="PF23451"/>
    </source>
</evidence>
<dbReference type="OrthoDB" id="3684942at2"/>
<dbReference type="SUPFAM" id="SSF117916">
    <property type="entry name" value="Fe-S cluster assembly (FSCA) domain-like"/>
    <property type="match status" value="1"/>
</dbReference>
<feature type="domain" description="MIP18 family-like" evidence="1">
    <location>
        <begin position="6"/>
        <end position="69"/>
    </location>
</feature>
<dbReference type="InterPro" id="IPR034904">
    <property type="entry name" value="FSCA_dom_sf"/>
</dbReference>
<dbReference type="RefSeq" id="WP_119334550.1">
    <property type="nucleotide sequence ID" value="NZ_AP018558.1"/>
</dbReference>
<dbReference type="Pfam" id="PF01883">
    <property type="entry name" value="FeS_assembly_P"/>
    <property type="match status" value="1"/>
</dbReference>
<sequence length="169" mass="17638">MVTAPDAIHAVLATVPDPEIPNLSIVDLGMVHRVTVAENGAPLIELLPTYSGCPATEAIAAATRRALAQAGYPDAVVRFVLSPAWSSDRITAEGRAKLEAAGIAPPSCGGAGSDDKRATAAPLTYHPTIPCPHCGSRNTEPLSEFSSTACKALLRCRACGEPFEYFKPI</sequence>
<evidence type="ECO:0000313" key="3">
    <source>
        <dbReference type="EMBL" id="BBD76733.1"/>
    </source>
</evidence>
<feature type="domain" description="PaaD zinc beta ribbon" evidence="2">
    <location>
        <begin position="120"/>
        <end position="167"/>
    </location>
</feature>
<dbReference type="Gene3D" id="3.30.300.130">
    <property type="entry name" value="Fe-S cluster assembly (FSCA)"/>
    <property type="match status" value="1"/>
</dbReference>
<dbReference type="EMBL" id="AP018558">
    <property type="protein sequence ID" value="BBD76733.1"/>
    <property type="molecule type" value="Genomic_DNA"/>
</dbReference>
<dbReference type="InterPro" id="IPR052339">
    <property type="entry name" value="Fe-S_Maturation_MIP18"/>
</dbReference>
<dbReference type="Pfam" id="PF23451">
    <property type="entry name" value="Zn_ribbon_PaaD"/>
    <property type="match status" value="1"/>
</dbReference>
<evidence type="ECO:0000313" key="4">
    <source>
        <dbReference type="Proteomes" id="UP000262004"/>
    </source>
</evidence>
<dbReference type="PANTHER" id="PTHR42831">
    <property type="entry name" value="FE-S PROTEIN MATURATION AUXILIARY FACTOR YITW"/>
    <property type="match status" value="1"/>
</dbReference>